<evidence type="ECO:0000313" key="3">
    <source>
        <dbReference type="EMBL" id="WTZ14213.1"/>
    </source>
</evidence>
<dbReference type="GO" id="GO:0016881">
    <property type="term" value="F:acid-amino acid ligase activity"/>
    <property type="evidence" value="ECO:0007669"/>
    <property type="project" value="TreeGrafter"/>
</dbReference>
<dbReference type="GO" id="GO:0005737">
    <property type="term" value="C:cytoplasm"/>
    <property type="evidence" value="ECO:0007669"/>
    <property type="project" value="TreeGrafter"/>
</dbReference>
<dbReference type="AlphaFoldDB" id="A0AAU3I8K9"/>
<dbReference type="Pfam" id="PF03321">
    <property type="entry name" value="GH3"/>
    <property type="match status" value="1"/>
</dbReference>
<dbReference type="SUPFAM" id="SSF56801">
    <property type="entry name" value="Acetyl-CoA synthetase-like"/>
    <property type="match status" value="1"/>
</dbReference>
<sequence>MDTTDWQQHWTNRRDPFVQECLQARDDLLADLKDPKSAQERVLRDIIGVCADSLHWKARGYNVTAEDPSRFRSVLPIRRYADFLPEIERETRTKGGVLSCSPVLRWLKTSGTTGVPKRVPYTLHWLLTYRIPAMKAMWGTYLLHHPELLAHPWATLDTQTVREDVYDFVHGVEHQAISNRHPQINSRDWNPPWYRSPWFNTQAPSTHSGRMYHRIRHLVGKDLHYISAINPSTLISLRDLVAEHGEELVRDLREGTLDGRPWSEPDEAAAGHLESVLAKGEFSLTDVWPSLTLYSCWLSSSAELYRAKLDAVLPGVSKLPFMGCGTEGVTSVPVDDSLDSQPLAVGQAFFEFVPADVPLGELVDAGTPVRTLLFDEVEAGRDYHLIMTQGNGLYRLWTGDIYRVDRIVDGTPWLHFVHRDGVFHSFTGEKITEAEVSQAIKQGMAGLGLDTGLYMCGPQWAEPPHYVVAAEVAVPGGDLDRALSQAVDRELCEVNIEYASKRDSGRLGPLGVRTVPFDAITSYAESRRQAGNATQYKYKPFHQDVDFMTGIDGITADTPVATTTHTAGTPAAATVTAGTPVTFTAVTAAGRFGR</sequence>
<evidence type="ECO:0000259" key="1">
    <source>
        <dbReference type="Pfam" id="PF23571"/>
    </source>
</evidence>
<gene>
    <name evidence="3" type="ORF">OG699_43440</name>
</gene>
<dbReference type="Pfam" id="PF23572">
    <property type="entry name" value="GH3_C"/>
    <property type="match status" value="1"/>
</dbReference>
<organism evidence="3">
    <name type="scientific">Streptomyces sp. NBC_01393</name>
    <dbReference type="NCBI Taxonomy" id="2903851"/>
    <lineage>
        <taxon>Bacteria</taxon>
        <taxon>Bacillati</taxon>
        <taxon>Actinomycetota</taxon>
        <taxon>Actinomycetes</taxon>
        <taxon>Kitasatosporales</taxon>
        <taxon>Streptomycetaceae</taxon>
        <taxon>Streptomyces</taxon>
    </lineage>
</organism>
<proteinExistence type="predicted"/>
<dbReference type="InterPro" id="IPR055377">
    <property type="entry name" value="GH3_M"/>
</dbReference>
<accession>A0AAU3I8K9</accession>
<name>A0AAU3I8K9_9ACTN</name>
<feature type="domain" description="GH3 C-terminal" evidence="2">
    <location>
        <begin position="435"/>
        <end position="539"/>
    </location>
</feature>
<feature type="domain" description="GH3 middle" evidence="1">
    <location>
        <begin position="345"/>
        <end position="419"/>
    </location>
</feature>
<protein>
    <submittedName>
        <fullName evidence="3">GH3 auxin-responsive promoter family protein</fullName>
    </submittedName>
</protein>
<dbReference type="PANTHER" id="PTHR31901:SF9">
    <property type="entry name" value="GH3 DOMAIN-CONTAINING PROTEIN"/>
    <property type="match status" value="1"/>
</dbReference>
<dbReference type="InterPro" id="IPR004993">
    <property type="entry name" value="GH3"/>
</dbReference>
<dbReference type="InterPro" id="IPR055378">
    <property type="entry name" value="GH3_C"/>
</dbReference>
<dbReference type="Pfam" id="PF23571">
    <property type="entry name" value="GH3_M"/>
    <property type="match status" value="1"/>
</dbReference>
<reference evidence="3" key="1">
    <citation type="submission" date="2022-10" db="EMBL/GenBank/DDBJ databases">
        <title>The complete genomes of actinobacterial strains from the NBC collection.</title>
        <authorList>
            <person name="Joergensen T.S."/>
            <person name="Alvarez Arevalo M."/>
            <person name="Sterndorff E.B."/>
            <person name="Faurdal D."/>
            <person name="Vuksanovic O."/>
            <person name="Mourched A.-S."/>
            <person name="Charusanti P."/>
            <person name="Shaw S."/>
            <person name="Blin K."/>
            <person name="Weber T."/>
        </authorList>
    </citation>
    <scope>NUCLEOTIDE SEQUENCE</scope>
    <source>
        <strain evidence="3">NBC_01393</strain>
    </source>
</reference>
<dbReference type="PANTHER" id="PTHR31901">
    <property type="entry name" value="GH3 DOMAIN-CONTAINING PROTEIN"/>
    <property type="match status" value="1"/>
</dbReference>
<evidence type="ECO:0000259" key="2">
    <source>
        <dbReference type="Pfam" id="PF23572"/>
    </source>
</evidence>
<dbReference type="EMBL" id="CP109546">
    <property type="protein sequence ID" value="WTZ14213.1"/>
    <property type="molecule type" value="Genomic_DNA"/>
</dbReference>